<keyword evidence="3" id="KW-1185">Reference proteome</keyword>
<organism evidence="2 3">
    <name type="scientific">Burkholderia theae</name>
    <dbReference type="NCBI Taxonomy" id="3143496"/>
    <lineage>
        <taxon>Bacteria</taxon>
        <taxon>Pseudomonadati</taxon>
        <taxon>Pseudomonadota</taxon>
        <taxon>Betaproteobacteria</taxon>
        <taxon>Burkholderiales</taxon>
        <taxon>Burkholderiaceae</taxon>
        <taxon>Burkholderia</taxon>
    </lineage>
</organism>
<evidence type="ECO:0000313" key="2">
    <source>
        <dbReference type="EMBL" id="MEN2469427.1"/>
    </source>
</evidence>
<keyword evidence="1" id="KW-0472">Membrane</keyword>
<accession>A0ABU9WE07</accession>
<reference evidence="2 3" key="1">
    <citation type="submission" date="2024-05" db="EMBL/GenBank/DDBJ databases">
        <title>Burkholderia sp. Nov. a novel bacteria isolated from rhizosphere soil of Camellia sinensis.</title>
        <authorList>
            <person name="Dong Y."/>
        </authorList>
    </citation>
    <scope>NUCLEOTIDE SEQUENCE [LARGE SCALE GENOMIC DNA]</scope>
    <source>
        <strain evidence="2 3">GS2Y</strain>
    </source>
</reference>
<proteinExistence type="predicted"/>
<keyword evidence="1" id="KW-0812">Transmembrane</keyword>
<feature type="transmembrane region" description="Helical" evidence="1">
    <location>
        <begin position="22"/>
        <end position="44"/>
    </location>
</feature>
<evidence type="ECO:0000256" key="1">
    <source>
        <dbReference type="SAM" id="Phobius"/>
    </source>
</evidence>
<dbReference type="EMBL" id="JBCPYA010000001">
    <property type="protein sequence ID" value="MEN2469427.1"/>
    <property type="molecule type" value="Genomic_DNA"/>
</dbReference>
<keyword evidence="1" id="KW-1133">Transmembrane helix</keyword>
<gene>
    <name evidence="2" type="ORF">VOI36_05925</name>
</gene>
<name>A0ABU9WE07_9BURK</name>
<evidence type="ECO:0000313" key="3">
    <source>
        <dbReference type="Proteomes" id="UP001466933"/>
    </source>
</evidence>
<dbReference type="RefSeq" id="WP_193099518.1">
    <property type="nucleotide sequence ID" value="NZ_JBCPYA010000001.1"/>
</dbReference>
<comment type="caution">
    <text evidence="2">The sequence shown here is derived from an EMBL/GenBank/DDBJ whole genome shotgun (WGS) entry which is preliminary data.</text>
</comment>
<feature type="transmembrane region" description="Helical" evidence="1">
    <location>
        <begin position="51"/>
        <end position="70"/>
    </location>
</feature>
<sequence>MNDTHQYWFLAKEHGWGWGFPVLWQGWVVLLVYIASLVVVGNVFRPDRRPWAFFSAVMLLSALLVLVTWITGEPPHWRS</sequence>
<dbReference type="Proteomes" id="UP001466933">
    <property type="component" value="Unassembled WGS sequence"/>
</dbReference>
<protein>
    <submittedName>
        <fullName evidence="2">Uncharacterized protein</fullName>
    </submittedName>
</protein>